<gene>
    <name evidence="4" type="ORF">Tsubulata_005008</name>
</gene>
<dbReference type="GO" id="GO:0032259">
    <property type="term" value="P:methylation"/>
    <property type="evidence" value="ECO:0007669"/>
    <property type="project" value="UniProtKB-KW"/>
</dbReference>
<dbReference type="InterPro" id="IPR046341">
    <property type="entry name" value="SET_dom_sf"/>
</dbReference>
<evidence type="ECO:0000256" key="1">
    <source>
        <dbReference type="ARBA" id="ARBA00022603"/>
    </source>
</evidence>
<dbReference type="GO" id="GO:0016279">
    <property type="term" value="F:protein-lysine N-methyltransferase activity"/>
    <property type="evidence" value="ECO:0007669"/>
    <property type="project" value="TreeGrafter"/>
</dbReference>
<dbReference type="FunFam" id="3.90.1410.10:FF:000011">
    <property type="entry name" value="Transcription factor, E2F and DP-related"/>
    <property type="match status" value="1"/>
</dbReference>
<proteinExistence type="predicted"/>
<dbReference type="InterPro" id="IPR050600">
    <property type="entry name" value="SETD3_SETD6_MTase"/>
</dbReference>
<evidence type="ECO:0000313" key="5">
    <source>
        <dbReference type="Proteomes" id="UP001141552"/>
    </source>
</evidence>
<sequence>MTEELSSNKTMEESKLSSSDKIVETDAGFTIVLELSQDELFFDKKKNLLRNKGFDIREEIQLESSATPDSISTTLEKLLEVARIKRLDEVELYFDEANEYPSAKYFSSRNEVEALNSILYLVNNFLRGKTEKEGILQRLADAIVDRIQVLANKNRVETRIDTSCTCDKEKCLVEWGERNGVRTNLEIACVMGAGRGAIATKDLEVGDIALEIPVSLIISEEVVHGTNMYHILENLDGVSSETMLLLWSMKERHNCSSKFKMYFDTLPKDFNTGLGFGVDAIVSLEGTLLLEEIMLAKEHLREQYDKLVLTLCSNNPDVFPPHLYTWEQFLWACELWYSNSMKILFADGKLRTCLIPIAGFLNHSLYPHIVNYGKVHSATNTLKFPLSRPCHVGEQCCLSYGNYSSSHFITFYGFLPQGDNPYDVISLDVGEADRTEDCSISGWSTHMVRGTWFSNNHTIFHYGFPSPLLDYLRRAQSPELDRKTITQSNLQNEIEVLEILQSIFSEMMQNHGTDTDMIDSENDSWDVKLATEYKDLQRRIISSILASCDAGIELVQTELSKMNMLA</sequence>
<dbReference type="SUPFAM" id="SSF82199">
    <property type="entry name" value="SET domain"/>
    <property type="match status" value="1"/>
</dbReference>
<comment type="caution">
    <text evidence="4">The sequence shown here is derived from an EMBL/GenBank/DDBJ whole genome shotgun (WGS) entry which is preliminary data.</text>
</comment>
<evidence type="ECO:0008006" key="6">
    <source>
        <dbReference type="Google" id="ProtNLM"/>
    </source>
</evidence>
<evidence type="ECO:0000256" key="3">
    <source>
        <dbReference type="ARBA" id="ARBA00022691"/>
    </source>
</evidence>
<dbReference type="PANTHER" id="PTHR13271">
    <property type="entry name" value="UNCHARACTERIZED PUTATIVE METHYLTRANSFERASE"/>
    <property type="match status" value="1"/>
</dbReference>
<dbReference type="Proteomes" id="UP001141552">
    <property type="component" value="Unassembled WGS sequence"/>
</dbReference>
<organism evidence="4 5">
    <name type="scientific">Turnera subulata</name>
    <dbReference type="NCBI Taxonomy" id="218843"/>
    <lineage>
        <taxon>Eukaryota</taxon>
        <taxon>Viridiplantae</taxon>
        <taxon>Streptophyta</taxon>
        <taxon>Embryophyta</taxon>
        <taxon>Tracheophyta</taxon>
        <taxon>Spermatophyta</taxon>
        <taxon>Magnoliopsida</taxon>
        <taxon>eudicotyledons</taxon>
        <taxon>Gunneridae</taxon>
        <taxon>Pentapetalae</taxon>
        <taxon>rosids</taxon>
        <taxon>fabids</taxon>
        <taxon>Malpighiales</taxon>
        <taxon>Passifloraceae</taxon>
        <taxon>Turnera</taxon>
    </lineage>
</organism>
<evidence type="ECO:0000313" key="4">
    <source>
        <dbReference type="EMBL" id="KAJ4828134.1"/>
    </source>
</evidence>
<dbReference type="CDD" id="cd10527">
    <property type="entry name" value="SET_LSMT"/>
    <property type="match status" value="1"/>
</dbReference>
<evidence type="ECO:0000256" key="2">
    <source>
        <dbReference type="ARBA" id="ARBA00022679"/>
    </source>
</evidence>
<dbReference type="Gene3D" id="3.90.1420.10">
    <property type="entry name" value="Rubisco LSMT, substrate-binding domain"/>
    <property type="match status" value="1"/>
</dbReference>
<keyword evidence="1" id="KW-0489">Methyltransferase</keyword>
<dbReference type="AlphaFoldDB" id="A0A9Q0J4L3"/>
<dbReference type="PANTHER" id="PTHR13271:SF103">
    <property type="entry name" value="N-METHYLTRANSFERASE DOMAIN AND SET DOMAIN CONTAINING PROTEIN-RELATED"/>
    <property type="match status" value="1"/>
</dbReference>
<reference evidence="4" key="1">
    <citation type="submission" date="2022-02" db="EMBL/GenBank/DDBJ databases">
        <authorList>
            <person name="Henning P.M."/>
            <person name="McCubbin A.G."/>
            <person name="Shore J.S."/>
        </authorList>
    </citation>
    <scope>NUCLEOTIDE SEQUENCE</scope>
    <source>
        <strain evidence="4">F60SS</strain>
        <tissue evidence="4">Leaves</tissue>
    </source>
</reference>
<reference evidence="4" key="2">
    <citation type="journal article" date="2023" name="Plants (Basel)">
        <title>Annotation of the Turnera subulata (Passifloraceae) Draft Genome Reveals the S-Locus Evolved after the Divergence of Turneroideae from Passifloroideae in a Stepwise Manner.</title>
        <authorList>
            <person name="Henning P.M."/>
            <person name="Roalson E.H."/>
            <person name="Mir W."/>
            <person name="McCubbin A.G."/>
            <person name="Shore J.S."/>
        </authorList>
    </citation>
    <scope>NUCLEOTIDE SEQUENCE</scope>
    <source>
        <strain evidence="4">F60SS</strain>
    </source>
</reference>
<dbReference type="OrthoDB" id="341421at2759"/>
<keyword evidence="2" id="KW-0808">Transferase</keyword>
<protein>
    <recommendedName>
        <fullName evidence="6">SET domain-containing protein</fullName>
    </recommendedName>
</protein>
<dbReference type="InterPro" id="IPR036464">
    <property type="entry name" value="Rubisco_LSMT_subst-bd_sf"/>
</dbReference>
<name>A0A9Q0J4L3_9ROSI</name>
<keyword evidence="3" id="KW-0949">S-adenosyl-L-methionine</keyword>
<keyword evidence="5" id="KW-1185">Reference proteome</keyword>
<dbReference type="Gene3D" id="3.90.1410.10">
    <property type="entry name" value="set domain protein methyltransferase, domain 1"/>
    <property type="match status" value="1"/>
</dbReference>
<accession>A0A9Q0J4L3</accession>
<dbReference type="EMBL" id="JAKUCV010006248">
    <property type="protein sequence ID" value="KAJ4828134.1"/>
    <property type="molecule type" value="Genomic_DNA"/>
</dbReference>